<dbReference type="InterPro" id="IPR012334">
    <property type="entry name" value="Pectin_lyas_fold"/>
</dbReference>
<reference evidence="1 2" key="1">
    <citation type="submission" date="2018-12" db="EMBL/GenBank/DDBJ databases">
        <title>Whole genome sequence of a Pandoraea apista isolate from a patient with cystic fibrosis.</title>
        <authorList>
            <person name="Kenna D.T."/>
            <person name="Turton J.F."/>
        </authorList>
    </citation>
    <scope>NUCLEOTIDE SEQUENCE [LARGE SCALE GENOMIC DNA]</scope>
    <source>
        <strain evidence="1 2">Pa13324</strain>
    </source>
</reference>
<gene>
    <name evidence="1" type="ORF">EJE83_04630</name>
</gene>
<dbReference type="InterPro" id="IPR011050">
    <property type="entry name" value="Pectin_lyase_fold/virulence"/>
</dbReference>
<evidence type="ECO:0000313" key="1">
    <source>
        <dbReference type="EMBL" id="RSK84688.1"/>
    </source>
</evidence>
<keyword evidence="2" id="KW-1185">Reference proteome</keyword>
<proteinExistence type="predicted"/>
<evidence type="ECO:0008006" key="3">
    <source>
        <dbReference type="Google" id="ProtNLM"/>
    </source>
</evidence>
<dbReference type="Proteomes" id="UP000270216">
    <property type="component" value="Unassembled WGS sequence"/>
</dbReference>
<dbReference type="SUPFAM" id="SSF51126">
    <property type="entry name" value="Pectin lyase-like"/>
    <property type="match status" value="1"/>
</dbReference>
<organism evidence="1 2">
    <name type="scientific">Pandoraea apista</name>
    <dbReference type="NCBI Taxonomy" id="93218"/>
    <lineage>
        <taxon>Bacteria</taxon>
        <taxon>Pseudomonadati</taxon>
        <taxon>Pseudomonadota</taxon>
        <taxon>Betaproteobacteria</taxon>
        <taxon>Burkholderiales</taxon>
        <taxon>Burkholderiaceae</taxon>
        <taxon>Pandoraea</taxon>
    </lineage>
</organism>
<dbReference type="EMBL" id="RWHX01000005">
    <property type="protein sequence ID" value="RSK84688.1"/>
    <property type="molecule type" value="Genomic_DNA"/>
</dbReference>
<dbReference type="RefSeq" id="WP_124988739.1">
    <property type="nucleotide sequence ID" value="NZ_PYYA01000001.1"/>
</dbReference>
<accession>A0ABX9ZT84</accession>
<dbReference type="Gene3D" id="2.160.20.10">
    <property type="entry name" value="Single-stranded right-handed beta-helix, Pectin lyase-like"/>
    <property type="match status" value="1"/>
</dbReference>
<evidence type="ECO:0000313" key="2">
    <source>
        <dbReference type="Proteomes" id="UP000270216"/>
    </source>
</evidence>
<protein>
    <recommendedName>
        <fullName evidence="3">Pectate lyase superfamily protein domain-containing protein</fullName>
    </recommendedName>
</protein>
<sequence>MKLWPVQFTKASATGYFEGGDGGGGHYFLDSSDTSSLDNGGTIIVANDGGRWKLTQTSDVTVKQFGVRGDGTTDDTAAWARVMAWANAIPLTARPVRIAIPRGVYPISQTIWFQRPVFLHGETDAMINYSGTFCALKLGADNITNFDVFLQGEYTVDNLRFTGGASAVYGIFINEFVIEPRIRNCTFEDYGNVDSWDIYASWQCWNLIISNCRKFTHSSTVAVGSFIAVPGQNKAATQYDGGNSRVSIEDCWMTCYNGLALGAFALVNATKSRIIGGGFQMSSGGILLGGHASGTLIDGVYSELSTAHNPFYVQAFSIVNSSGNYSPQQVIIQNGYINMHQEDIGSSGRMIHAGDSSVLISDWTVENMSISNFANGQSLVDQINVAGQKGNQYRSIKPLFVPASADNGARFVIRNGLSLAEPWNSLDISHGKWTPSVGGTATYGARTGTWHKVGEQVTCTFDVPITTLGTGSATQIFGLPFPALSSSGGNIGYFVSLATNVTSLYCRVDSGASAIILTGLPAAGNTVPGTLAVLGDSSRIIGSITYTVADLT</sequence>
<name>A0ABX9ZT84_9BURK</name>
<comment type="caution">
    <text evidence="1">The sequence shown here is derived from an EMBL/GenBank/DDBJ whole genome shotgun (WGS) entry which is preliminary data.</text>
</comment>